<comment type="caution">
    <text evidence="1">The sequence shown here is derived from an EMBL/GenBank/DDBJ whole genome shotgun (WGS) entry which is preliminary data.</text>
</comment>
<keyword evidence="2" id="KW-1185">Reference proteome</keyword>
<proteinExistence type="predicted"/>
<sequence length="39" mass="4364">MVLAQSRETRLDLPKALATSATAWRLPFRMERESETGSG</sequence>
<gene>
    <name evidence="1" type="ORF">RISK_002520</name>
</gene>
<evidence type="ECO:0000313" key="2">
    <source>
        <dbReference type="Proteomes" id="UP000036367"/>
    </source>
</evidence>
<dbReference type="AlphaFoldDB" id="A0A0J1BH87"/>
<accession>A0A0J1BH87</accession>
<protein>
    <submittedName>
        <fullName evidence="1">Uncharacterized protein</fullName>
    </submittedName>
</protein>
<dbReference type="PATRIC" id="fig|595434.4.peg.2404"/>
<reference evidence="1" key="1">
    <citation type="submission" date="2015-05" db="EMBL/GenBank/DDBJ databases">
        <title>Permanent draft genome of Rhodopirellula islandicus K833.</title>
        <authorList>
            <person name="Kizina J."/>
            <person name="Richter M."/>
            <person name="Glockner F.O."/>
            <person name="Harder J."/>
        </authorList>
    </citation>
    <scope>NUCLEOTIDE SEQUENCE [LARGE SCALE GENOMIC DNA]</scope>
    <source>
        <strain evidence="1">K833</strain>
    </source>
</reference>
<dbReference type="EMBL" id="LECT01000017">
    <property type="protein sequence ID" value="KLU05888.1"/>
    <property type="molecule type" value="Genomic_DNA"/>
</dbReference>
<organism evidence="1 2">
    <name type="scientific">Rhodopirellula islandica</name>
    <dbReference type="NCBI Taxonomy" id="595434"/>
    <lineage>
        <taxon>Bacteria</taxon>
        <taxon>Pseudomonadati</taxon>
        <taxon>Planctomycetota</taxon>
        <taxon>Planctomycetia</taxon>
        <taxon>Pirellulales</taxon>
        <taxon>Pirellulaceae</taxon>
        <taxon>Rhodopirellula</taxon>
    </lineage>
</organism>
<evidence type="ECO:0000313" key="1">
    <source>
        <dbReference type="EMBL" id="KLU05888.1"/>
    </source>
</evidence>
<dbReference type="Proteomes" id="UP000036367">
    <property type="component" value="Unassembled WGS sequence"/>
</dbReference>
<dbReference type="STRING" id="595434.RISK_002520"/>
<name>A0A0J1BH87_RHOIS</name>